<keyword evidence="3" id="KW-1185">Reference proteome</keyword>
<gene>
    <name evidence="2" type="ORF">LRP49_10750</name>
</gene>
<dbReference type="Gene3D" id="3.30.460.10">
    <property type="entry name" value="Beta Polymerase, domain 2"/>
    <property type="match status" value="1"/>
</dbReference>
<feature type="domain" description="RelA/SpoT" evidence="1">
    <location>
        <begin position="49"/>
        <end position="179"/>
    </location>
</feature>
<dbReference type="SUPFAM" id="SSF81301">
    <property type="entry name" value="Nucleotidyltransferase"/>
    <property type="match status" value="1"/>
</dbReference>
<evidence type="ECO:0000259" key="1">
    <source>
        <dbReference type="SMART" id="SM00954"/>
    </source>
</evidence>
<evidence type="ECO:0000313" key="3">
    <source>
        <dbReference type="Proteomes" id="UP001149821"/>
    </source>
</evidence>
<accession>A0ABT5QL21</accession>
<name>A0ABT5QL21_9GAMM</name>
<dbReference type="Proteomes" id="UP001149821">
    <property type="component" value="Unassembled WGS sequence"/>
</dbReference>
<reference evidence="2" key="1">
    <citation type="submission" date="2021-12" db="EMBL/GenBank/DDBJ databases">
        <title>Enterovibrio ZSDZ35 sp. nov. and Enterovibrio ZSDZ42 sp. nov., isolated from coastal seawater in Qingdao.</title>
        <authorList>
            <person name="Zhang P."/>
        </authorList>
    </citation>
    <scope>NUCLEOTIDE SEQUENCE</scope>
    <source>
        <strain evidence="2">ZSDZ35</strain>
    </source>
</reference>
<protein>
    <submittedName>
        <fullName evidence="2">RelA/SpoT domain-containing protein</fullName>
    </submittedName>
</protein>
<dbReference type="PANTHER" id="PTHR41773:SF1">
    <property type="entry name" value="RELA_SPOT DOMAIN-CONTAINING PROTEIN"/>
    <property type="match status" value="1"/>
</dbReference>
<sequence>MNQVEFLEKWTTEKTSYKRWGDFVVSKISEELTNSGFDIGSFIKLPPKARIKDDNSLIDKAFYRPNKNYSDPYQEIEDKVGCRFVLLLVEHVEAVAKIIRETKLWDAVECRHFSEERDKDPLLFTYQSVHYVVRPKQPIEFQGTQIPCGIPCEIQIRTLLQHAYAELTHDSIYKANKDIKSEIHRTVAKSMALIETTDGFFSEVSNKLTGPIETLDIVNTLDSMYEEFMGHKPITFQKSSMEALDAFEELFECNFAQRMRRILSNEEYCLPDLIKDKSKDNPFFQQSISIFTCWLLIERRATLKKNWPLDRKIIEELASTLSVSLDDY</sequence>
<dbReference type="EMBL" id="JAJUBB010000006">
    <property type="protein sequence ID" value="MDD1781673.1"/>
    <property type="molecule type" value="Genomic_DNA"/>
</dbReference>
<comment type="caution">
    <text evidence="2">The sequence shown here is derived from an EMBL/GenBank/DDBJ whole genome shotgun (WGS) entry which is preliminary data.</text>
</comment>
<organism evidence="2 3">
    <name type="scientific">Enterovibrio qingdaonensis</name>
    <dbReference type="NCBI Taxonomy" id="2899818"/>
    <lineage>
        <taxon>Bacteria</taxon>
        <taxon>Pseudomonadati</taxon>
        <taxon>Pseudomonadota</taxon>
        <taxon>Gammaproteobacteria</taxon>
        <taxon>Vibrionales</taxon>
        <taxon>Vibrionaceae</taxon>
        <taxon>Enterovibrio</taxon>
    </lineage>
</organism>
<evidence type="ECO:0000313" key="2">
    <source>
        <dbReference type="EMBL" id="MDD1781673.1"/>
    </source>
</evidence>
<dbReference type="InterPro" id="IPR007685">
    <property type="entry name" value="RelA_SpoT"/>
</dbReference>
<dbReference type="Pfam" id="PF04607">
    <property type="entry name" value="RelA_SpoT"/>
    <property type="match status" value="1"/>
</dbReference>
<dbReference type="PANTHER" id="PTHR41773">
    <property type="entry name" value="GTP PYROPHOSPHATASE-RELATED"/>
    <property type="match status" value="1"/>
</dbReference>
<dbReference type="InterPro" id="IPR043519">
    <property type="entry name" value="NT_sf"/>
</dbReference>
<proteinExistence type="predicted"/>
<dbReference type="CDD" id="cd05399">
    <property type="entry name" value="NT_Rel-Spo_like"/>
    <property type="match status" value="1"/>
</dbReference>
<dbReference type="RefSeq" id="WP_274142137.1">
    <property type="nucleotide sequence ID" value="NZ_JAJUBB010000006.1"/>
</dbReference>
<dbReference type="SMART" id="SM00954">
    <property type="entry name" value="RelA_SpoT"/>
    <property type="match status" value="1"/>
</dbReference>